<feature type="compositionally biased region" description="Low complexity" evidence="1">
    <location>
        <begin position="1318"/>
        <end position="1339"/>
    </location>
</feature>
<keyword evidence="2" id="KW-0812">Transmembrane</keyword>
<reference evidence="4" key="1">
    <citation type="submission" date="2007-07" db="EMBL/GenBank/DDBJ databases">
        <title>PCAP assembly of the Caenorhabditis remanei genome.</title>
        <authorList>
            <consortium name="The Caenorhabditis remanei Sequencing Consortium"/>
            <person name="Wilson R.K."/>
        </authorList>
    </citation>
    <scope>NUCLEOTIDE SEQUENCE [LARGE SCALE GENOMIC DNA]</scope>
    <source>
        <strain evidence="4">PB4641</strain>
    </source>
</reference>
<dbReference type="Proteomes" id="UP000008281">
    <property type="component" value="Unassembled WGS sequence"/>
</dbReference>
<name>E3NJP9_CAERE</name>
<feature type="compositionally biased region" description="Gly residues" evidence="1">
    <location>
        <begin position="1259"/>
        <end position="1300"/>
    </location>
</feature>
<evidence type="ECO:0000256" key="1">
    <source>
        <dbReference type="SAM" id="MobiDB-lite"/>
    </source>
</evidence>
<protein>
    <recommendedName>
        <fullName evidence="6">DUF19 domain-containing protein</fullName>
    </recommendedName>
</protein>
<feature type="region of interest" description="Disordered" evidence="1">
    <location>
        <begin position="1130"/>
        <end position="1156"/>
    </location>
</feature>
<dbReference type="HOGENOM" id="CLU_004373_0_0_1"/>
<dbReference type="InParanoid" id="E3NJP9"/>
<sequence>MHQTLILLLFLVSVYSAVHADSVRYARELRNSTVFSGGPEHGKLNLTKMEHKVKPKRKLVRKLSSGPALTDEDERTLVDKTVTNLLKSYEHCQTSTKPKKDMETCIDKAQNKEKDKIETQLTKGNKCGGGTELEKCKDRILKKAVDATPLSIPIDDSYYGVVTSSKYGNVKIGLILAKNFDNCYDKNDKSDEFLKCLKAGGEKSPLIVAYGLFLMTGFCKHSNLKRSDEIAKQVGDFCDAKGDATCRAGAVGSIKNDAEAAINVILEIFCNEKDKDPNCQTKMTTTISEVIEGTQLDKESDKCKKETNIDKYIDCLKNISLCSFHSFISETFATKVADHCGMNRYQEKNCRKTGKNEAETLLKKVVEALFTNQCGETEKRERGYQLCLKTKLDKISIDFQLPAPKIQFVTITPLNDIVADAQYGKIAIGSTVGDKVKGCQKTNKNWKINDFINCLGTHEKAPLKTAMEEIGNQLTSHCAKVPSNERECRRDGEVNVELEIERFSLPFKLLDEVDLSKFSRKDENGEIKIGEILKKEAESCKNFKTRVEFFNCLKAAPLKTAKKALDAILTNFCREVFQKSEKEYTNCLNFDGSELETLSKLDNIPATIYALTDISKYKTTEEYGGIKIGEMLQKVLISCDGKKTVNEYFSCVSGPKGATTSPWIDITEKIGKELADVCGQKEMISDCRNDGKTEIDTKMREMAVDLIMNFCGKNAAASQQTYSDCISNVARKVDKLKKVALPISLRKEVSLPSLVIPKYGDIRIGDIVQNQAGMCKNMKKLVEVVDCLKTSKGVEPSPTKAARDSISDKLADYALMKKFGDDDWKQGVEEVRKEFKKAIQALISNFCRDNVSNKQYSYITCLNEGLINSEVLSQGYTPTDVFLQCSLKTTESDFNQCINTVTSQRLSSWTTSCATNQECTDAAKKSSAETATVAKVAAKLVSCDDSTCIQTEKQKVIDAFAENDGKYCNTPCKDTKVKVTAAVNKGLPNCSTDPSNLKCQAGFSLALKDSHCQSLPDDYNTCGKVCDAMTKAKANDGKTNWKIYFIVSGILLIVPIVYLIWFCVWCLNVFNAKCKILDMRFRRKMRKKDIHYVTRVQDGVKTKVPLYYPLPGYHNVMTLDKEAEKLGSRLTKTEKEEVESSLTSERTRRPKKLTKSQKKYRDAAFAKWLLKEHVERCKKEHDIELARFPLMGPIYIPSSPEVPPAVDTPAQNISLKNVKLNPDLNELWLVGSDVDDIELDPDFVLGPDDVSSEEDDDGAGGGAKGGAGGAREGAGAAAGGASGGGAQGGAAGGGAAGPEGAGAAEAVAGGASGGGGAAAAVGEGTVAAGTGAGPEVGAARQEEARAGARVAPGAPGAVEGTNQAGGALSGLLPCLHETPPAPQTTTTTTSLTVVQQQPGSATPAGAPTASTSNATQSSAPRK</sequence>
<evidence type="ECO:0000256" key="2">
    <source>
        <dbReference type="SAM" id="Phobius"/>
    </source>
</evidence>
<evidence type="ECO:0008006" key="6">
    <source>
        <dbReference type="Google" id="ProtNLM"/>
    </source>
</evidence>
<feature type="region of interest" description="Disordered" evidence="1">
    <location>
        <begin position="1240"/>
        <end position="1422"/>
    </location>
</feature>
<evidence type="ECO:0000313" key="5">
    <source>
        <dbReference type="Proteomes" id="UP000008281"/>
    </source>
</evidence>
<dbReference type="EMBL" id="DS268751">
    <property type="protein sequence ID" value="EFP01096.1"/>
    <property type="molecule type" value="Genomic_DNA"/>
</dbReference>
<feature type="compositionally biased region" description="Low complexity" evidence="1">
    <location>
        <begin position="1347"/>
        <end position="1360"/>
    </location>
</feature>
<evidence type="ECO:0000256" key="3">
    <source>
        <dbReference type="SAM" id="SignalP"/>
    </source>
</evidence>
<keyword evidence="5" id="KW-1185">Reference proteome</keyword>
<keyword evidence="2" id="KW-1133">Transmembrane helix</keyword>
<evidence type="ECO:0000313" key="4">
    <source>
        <dbReference type="EMBL" id="EFP01096.1"/>
    </source>
</evidence>
<gene>
    <name evidence="4" type="ORF">CRE_17630</name>
</gene>
<feature type="transmembrane region" description="Helical" evidence="2">
    <location>
        <begin position="1043"/>
        <end position="1070"/>
    </location>
</feature>
<feature type="chain" id="PRO_5003178668" description="DUF19 domain-containing protein" evidence="3">
    <location>
        <begin position="21"/>
        <end position="1422"/>
    </location>
</feature>
<proteinExistence type="predicted"/>
<accession>E3NJP9</accession>
<dbReference type="STRING" id="31234.E3NJP9"/>
<feature type="signal peptide" evidence="3">
    <location>
        <begin position="1"/>
        <end position="20"/>
    </location>
</feature>
<organism evidence="5">
    <name type="scientific">Caenorhabditis remanei</name>
    <name type="common">Caenorhabditis vulgaris</name>
    <dbReference type="NCBI Taxonomy" id="31234"/>
    <lineage>
        <taxon>Eukaryota</taxon>
        <taxon>Metazoa</taxon>
        <taxon>Ecdysozoa</taxon>
        <taxon>Nematoda</taxon>
        <taxon>Chromadorea</taxon>
        <taxon>Rhabditida</taxon>
        <taxon>Rhabditina</taxon>
        <taxon>Rhabditomorpha</taxon>
        <taxon>Rhabditoidea</taxon>
        <taxon>Rhabditidae</taxon>
        <taxon>Peloderinae</taxon>
        <taxon>Caenorhabditis</taxon>
    </lineage>
</organism>
<dbReference type="OrthoDB" id="5877566at2759"/>
<dbReference type="eggNOG" id="ENOG502RZ20">
    <property type="taxonomic scope" value="Eukaryota"/>
</dbReference>
<keyword evidence="2" id="KW-0472">Membrane</keyword>
<keyword evidence="3" id="KW-0732">Signal</keyword>
<feature type="compositionally biased region" description="Low complexity" evidence="1">
    <location>
        <begin position="1383"/>
        <end position="1422"/>
    </location>
</feature>